<feature type="region of interest" description="Disordered" evidence="3">
    <location>
        <begin position="1"/>
        <end position="29"/>
    </location>
</feature>
<keyword evidence="1 2" id="KW-0238">DNA-binding</keyword>
<dbReference type="InterPro" id="IPR036271">
    <property type="entry name" value="Tet_transcr_reg_TetR-rel_C_sf"/>
</dbReference>
<dbReference type="InterPro" id="IPR009057">
    <property type="entry name" value="Homeodomain-like_sf"/>
</dbReference>
<reference evidence="5 6" key="1">
    <citation type="submission" date="2023-05" db="EMBL/GenBank/DDBJ databases">
        <title>Lysobacter sp. strain LF1 Genome sequencing and assembly.</title>
        <authorList>
            <person name="Jung Y."/>
        </authorList>
    </citation>
    <scope>NUCLEOTIDE SEQUENCE [LARGE SCALE GENOMIC DNA]</scope>
    <source>
        <strain evidence="5 6">LF1</strain>
    </source>
</reference>
<dbReference type="EMBL" id="JASGBI010000001">
    <property type="protein sequence ID" value="MDI9237580.1"/>
    <property type="molecule type" value="Genomic_DNA"/>
</dbReference>
<evidence type="ECO:0000313" key="6">
    <source>
        <dbReference type="Proteomes" id="UP001321580"/>
    </source>
</evidence>
<dbReference type="SUPFAM" id="SSF48498">
    <property type="entry name" value="Tetracyclin repressor-like, C-terminal domain"/>
    <property type="match status" value="1"/>
</dbReference>
<feature type="domain" description="HTH tetR-type" evidence="4">
    <location>
        <begin position="30"/>
        <end position="90"/>
    </location>
</feature>
<dbReference type="Pfam" id="PF00440">
    <property type="entry name" value="TetR_N"/>
    <property type="match status" value="1"/>
</dbReference>
<feature type="DNA-binding region" description="H-T-H motif" evidence="2">
    <location>
        <begin position="53"/>
        <end position="72"/>
    </location>
</feature>
<dbReference type="PRINTS" id="PR00455">
    <property type="entry name" value="HTHTETR"/>
</dbReference>
<proteinExistence type="predicted"/>
<accession>A0ABT6XBR1</accession>
<gene>
    <name evidence="5" type="ORF">QLQ15_01485</name>
</gene>
<protein>
    <submittedName>
        <fullName evidence="5">TetR/AcrR family transcriptional regulator</fullName>
    </submittedName>
</protein>
<dbReference type="InterPro" id="IPR001647">
    <property type="entry name" value="HTH_TetR"/>
</dbReference>
<evidence type="ECO:0000259" key="4">
    <source>
        <dbReference type="PROSITE" id="PS50977"/>
    </source>
</evidence>
<dbReference type="RefSeq" id="WP_283211092.1">
    <property type="nucleotide sequence ID" value="NZ_JASGBI010000001.1"/>
</dbReference>
<dbReference type="Proteomes" id="UP001321580">
    <property type="component" value="Unassembled WGS sequence"/>
</dbReference>
<dbReference type="PROSITE" id="PS50977">
    <property type="entry name" value="HTH_TETR_2"/>
    <property type="match status" value="1"/>
</dbReference>
<dbReference type="Pfam" id="PF14246">
    <property type="entry name" value="TetR_C_7"/>
    <property type="match status" value="1"/>
</dbReference>
<evidence type="ECO:0000256" key="3">
    <source>
        <dbReference type="SAM" id="MobiDB-lite"/>
    </source>
</evidence>
<sequence length="238" mass="25423">MTASRQPAIPPSPAASSPTRSAGPGRPKDLGKRLAILEAAKRMFTQNGFDGASMDQIAAEAGVSKLTVYSHFGDKETLFVAAVESHCDLSLPSSLFEPAPTLPLDQRLMEIARAFYTMITAPEAVAGHRMLCSPQMAHSGLPKLFWEAGPMRVQGDFAALLERRIAAGELDIPDVPRAAGQFFALLKGEPHACLVFGGPTPPAEEIDAHLAAAVDLFLRAYRTHDDAAARTGKPPARR</sequence>
<comment type="caution">
    <text evidence="5">The sequence shown here is derived from an EMBL/GenBank/DDBJ whole genome shotgun (WGS) entry which is preliminary data.</text>
</comment>
<evidence type="ECO:0000256" key="1">
    <source>
        <dbReference type="ARBA" id="ARBA00023125"/>
    </source>
</evidence>
<name>A0ABT6XBR1_9GAMM</name>
<dbReference type="Gene3D" id="1.10.10.60">
    <property type="entry name" value="Homeodomain-like"/>
    <property type="match status" value="1"/>
</dbReference>
<dbReference type="PANTHER" id="PTHR30055:SF146">
    <property type="entry name" value="HTH-TYPE TRANSCRIPTIONAL DUAL REGULATOR CECR"/>
    <property type="match status" value="1"/>
</dbReference>
<dbReference type="Gene3D" id="1.10.357.10">
    <property type="entry name" value="Tetracycline Repressor, domain 2"/>
    <property type="match status" value="1"/>
</dbReference>
<dbReference type="PANTHER" id="PTHR30055">
    <property type="entry name" value="HTH-TYPE TRANSCRIPTIONAL REGULATOR RUTR"/>
    <property type="match status" value="1"/>
</dbReference>
<dbReference type="InterPro" id="IPR050109">
    <property type="entry name" value="HTH-type_TetR-like_transc_reg"/>
</dbReference>
<keyword evidence="6" id="KW-1185">Reference proteome</keyword>
<organism evidence="5 6">
    <name type="scientific">Lysobacter stagni</name>
    <dbReference type="NCBI Taxonomy" id="3045172"/>
    <lineage>
        <taxon>Bacteria</taxon>
        <taxon>Pseudomonadati</taxon>
        <taxon>Pseudomonadota</taxon>
        <taxon>Gammaproteobacteria</taxon>
        <taxon>Lysobacterales</taxon>
        <taxon>Lysobacteraceae</taxon>
        <taxon>Lysobacter</taxon>
    </lineage>
</organism>
<dbReference type="SUPFAM" id="SSF46689">
    <property type="entry name" value="Homeodomain-like"/>
    <property type="match status" value="1"/>
</dbReference>
<evidence type="ECO:0000256" key="2">
    <source>
        <dbReference type="PROSITE-ProRule" id="PRU00335"/>
    </source>
</evidence>
<dbReference type="InterPro" id="IPR039536">
    <property type="entry name" value="TetR_C_Proteobacteria"/>
</dbReference>
<evidence type="ECO:0000313" key="5">
    <source>
        <dbReference type="EMBL" id="MDI9237580.1"/>
    </source>
</evidence>